<proteinExistence type="inferred from homology"/>
<evidence type="ECO:0000313" key="3">
    <source>
        <dbReference type="EMBL" id="KAB2678051.1"/>
    </source>
</evidence>
<dbReference type="InterPro" id="IPR036388">
    <property type="entry name" value="WH-like_DNA-bd_sf"/>
</dbReference>
<dbReference type="Gene3D" id="1.10.10.10">
    <property type="entry name" value="Winged helix-like DNA-binding domain superfamily/Winged helix DNA-binding domain"/>
    <property type="match status" value="1"/>
</dbReference>
<sequence length="523" mass="58532">MNKAKRNVFKPSTRGDIIAAIDADALTKVAPSSPRPVEMLESCEITSDDKLTASDTALHELMISTAYMFDPNLEEDSHTIPVGVAMKYFGVKETHADHRELLKLSLKRLTATTVSYGSLKSRRYENVPMLVSWLESNETSDNIRYSLPKPVRDLMRSMPSMYAYLELAPLATMRSKFSIRIYRVLAATAVQKKWNPDGDNEIILKATADEIAAWSGFPRDIEAGVSFGKLKERVLNGLEADLASIRRFKTKIVEVRKETRGRPVDHIEFRLELQAPSHHQTRVLFDAVNSNAGKFDVEPYLVADHVWLKAQKLFAKKLGFGHLQFCQLWQVALHEATSNVGVTSGVETRSYRGERLLAAIDEFGADEAAWMMISEEVLNPDLAHADAFVGFLVAADKAEQSRLARINEGEVEIEEELVQASKEAVLTPVVPVSTSLDGVSEIVLFADRTLTPQDVDDLIATPIISGVLGNENDPMICFTIRHWVDGDEMESFGLRPRRVNINEYNALIASLSRYLDREPEIVR</sequence>
<comment type="caution">
    <text evidence="3">The sequence shown here is derived from an EMBL/GenBank/DDBJ whole genome shotgun (WGS) entry which is preliminary data.</text>
</comment>
<dbReference type="InterPro" id="IPR000525">
    <property type="entry name" value="Initiator_Rep_WH1"/>
</dbReference>
<dbReference type="Pfam" id="PF01051">
    <property type="entry name" value="Rep3_N"/>
    <property type="match status" value="1"/>
</dbReference>
<dbReference type="GO" id="GO:0006270">
    <property type="term" value="P:DNA replication initiation"/>
    <property type="evidence" value="ECO:0007669"/>
    <property type="project" value="InterPro"/>
</dbReference>
<protein>
    <submittedName>
        <fullName evidence="3">Replication initiation protein</fullName>
    </submittedName>
</protein>
<feature type="domain" description="Initiator Rep protein WH1" evidence="2">
    <location>
        <begin position="51"/>
        <end position="185"/>
    </location>
</feature>
<evidence type="ECO:0000259" key="2">
    <source>
        <dbReference type="Pfam" id="PF01051"/>
    </source>
</evidence>
<evidence type="ECO:0000256" key="1">
    <source>
        <dbReference type="ARBA" id="ARBA00038283"/>
    </source>
</evidence>
<dbReference type="Proteomes" id="UP000481643">
    <property type="component" value="Unassembled WGS sequence"/>
</dbReference>
<comment type="similarity">
    <text evidence="1">Belongs to the initiator RepB protein family.</text>
</comment>
<dbReference type="GO" id="GO:0003887">
    <property type="term" value="F:DNA-directed DNA polymerase activity"/>
    <property type="evidence" value="ECO:0007669"/>
    <property type="project" value="InterPro"/>
</dbReference>
<organism evidence="3 4">
    <name type="scientific">Brucella tritici</name>
    <dbReference type="NCBI Taxonomy" id="94626"/>
    <lineage>
        <taxon>Bacteria</taxon>
        <taxon>Pseudomonadati</taxon>
        <taxon>Pseudomonadota</taxon>
        <taxon>Alphaproteobacteria</taxon>
        <taxon>Hyphomicrobiales</taxon>
        <taxon>Brucellaceae</taxon>
        <taxon>Brucella/Ochrobactrum group</taxon>
        <taxon>Brucella</taxon>
    </lineage>
</organism>
<reference evidence="3 4" key="1">
    <citation type="submission" date="2019-09" db="EMBL/GenBank/DDBJ databases">
        <title>Taxonomic organization of the family Brucellaceae based on a phylogenomic approach.</title>
        <authorList>
            <person name="Leclercq S."/>
            <person name="Cloeckaert A."/>
            <person name="Zygmunt M.S."/>
        </authorList>
    </citation>
    <scope>NUCLEOTIDE SEQUENCE [LARGE SCALE GENOMIC DNA]</scope>
    <source>
        <strain evidence="3 4">WS1830</strain>
    </source>
</reference>
<accession>A0A6L3Y645</accession>
<dbReference type="RefSeq" id="WP_151653511.1">
    <property type="nucleotide sequence ID" value="NZ_WBVX01000037.1"/>
</dbReference>
<name>A0A6L3Y645_9HYPH</name>
<evidence type="ECO:0000313" key="4">
    <source>
        <dbReference type="Proteomes" id="UP000481643"/>
    </source>
</evidence>
<gene>
    <name evidence="3" type="ORF">F9L08_24325</name>
</gene>
<dbReference type="AlphaFoldDB" id="A0A6L3Y645"/>
<dbReference type="EMBL" id="WBVX01000037">
    <property type="protein sequence ID" value="KAB2678051.1"/>
    <property type="molecule type" value="Genomic_DNA"/>
</dbReference>